<evidence type="ECO:0000256" key="13">
    <source>
        <dbReference type="SAM" id="Phobius"/>
    </source>
</evidence>
<dbReference type="Pfam" id="PF02378">
    <property type="entry name" value="PTS_EIIC"/>
    <property type="match status" value="1"/>
</dbReference>
<dbReference type="InterPro" id="IPR011297">
    <property type="entry name" value="PTS_IIABC_b_glu"/>
</dbReference>
<feature type="transmembrane region" description="Helical" evidence="13">
    <location>
        <begin position="282"/>
        <end position="311"/>
    </location>
</feature>
<dbReference type="InterPro" id="IPR001127">
    <property type="entry name" value="PTS_EIIA_1_perm"/>
</dbReference>
<dbReference type="RefSeq" id="WP_120204159.1">
    <property type="nucleotide sequence ID" value="NZ_CP032514.1"/>
</dbReference>
<dbReference type="InterPro" id="IPR001996">
    <property type="entry name" value="PTS_IIB_1"/>
</dbReference>
<dbReference type="InterPro" id="IPR013013">
    <property type="entry name" value="PTS_EIIC_1"/>
</dbReference>
<dbReference type="Proteomes" id="UP000273001">
    <property type="component" value="Chromosome"/>
</dbReference>
<feature type="active site" description="Phosphocysteine intermediate; for EIIB activity" evidence="11">
    <location>
        <position position="31"/>
    </location>
</feature>
<dbReference type="SUPFAM" id="SSF55604">
    <property type="entry name" value="Glucose permease domain IIB"/>
    <property type="match status" value="1"/>
</dbReference>
<feature type="transmembrane region" description="Helical" evidence="13">
    <location>
        <begin position="431"/>
        <end position="452"/>
    </location>
</feature>
<evidence type="ECO:0000313" key="17">
    <source>
        <dbReference type="EMBL" id="AYD89573.1"/>
    </source>
</evidence>
<evidence type="ECO:0000256" key="11">
    <source>
        <dbReference type="PROSITE-ProRule" id="PRU00421"/>
    </source>
</evidence>
<keyword evidence="7 13" id="KW-0812">Transmembrane</keyword>
<dbReference type="InterPro" id="IPR003352">
    <property type="entry name" value="PTS_EIIC"/>
</dbReference>
<feature type="domain" description="PTS EIIA type-1" evidence="14">
    <location>
        <begin position="523"/>
        <end position="627"/>
    </location>
</feature>
<dbReference type="PROSITE" id="PS00371">
    <property type="entry name" value="PTS_EIIA_TYPE_1_HIS"/>
    <property type="match status" value="1"/>
</dbReference>
<feature type="compositionally biased region" description="Acidic residues" evidence="12">
    <location>
        <begin position="658"/>
        <end position="667"/>
    </location>
</feature>
<proteinExistence type="predicted"/>
<name>A0ABM6Z395_9ACTO</name>
<evidence type="ECO:0000256" key="8">
    <source>
        <dbReference type="ARBA" id="ARBA00022777"/>
    </source>
</evidence>
<reference evidence="17 18" key="1">
    <citation type="submission" date="2018-09" db="EMBL/GenBank/DDBJ databases">
        <authorList>
            <person name="Li J."/>
        </authorList>
    </citation>
    <scope>NUCLEOTIDE SEQUENCE [LARGE SCALE GENOMIC DNA]</scope>
    <source>
        <strain evidence="17 18">2129</strain>
    </source>
</reference>
<sequence length="683" mass="71689">MAEKVRDYPRLAHDIIEVVGGGDNIRQASRCATRLRLVLGTTPEGAKDTISQMPGVITVVESGGQFQVVIGNHVTEVYDAVAKELDLANRTGSEAEVPKQSVLNRVIATMSGVFAPFIYVLAAAGILQGALIITRMLYPDFTDTGTDQVLSFMSWTPFTFLPVLIAITASRHFQTNTYVAVLCCAAIMNPDWTTMAESISQGETISFLTIPMSPTVYTSSVLPPLILVWLLSYLERFLNNHLPAAAKQLFTPFFCLVIMVPLTFLVIGPLSSSTATGIANGYNWLVEVAPVIAGAVIGGVWQVAVIFGVHWGVTPMVLANFDNYGQDTFQAFQTAAVIGQVGAAVGVLIRTRSRQMRGVAGSAAVTGIFGITEPTIYGVTLRLKRPFVMGCLAGAAGAVVVALFGSHYYAYAGLPGPLTILNSYSETASGSLVGEAIGCLVAFLGAIALVWVTGFEDPKDPEDPAEAGGAAGADGAEASAAPGAMVSQLGEENYDAELAAASQRYAVASPVSGELVPLRDVPDAVFASGAMGKGVGVEPSEDSIYAPFDGKVVMVPATRHALGLISSDGVELLIHIGIDTVELDGKHFTSHVEAGQEVRAGDLLMECDREAITEAGYKTVTPVIVTNADAYDKVLLYPQSSVRHGEELATALLTGSEGVEDEAEDEAQVSGAAVSQAQAGDES</sequence>
<feature type="transmembrane region" description="Helical" evidence="13">
    <location>
        <begin position="249"/>
        <end position="270"/>
    </location>
</feature>
<keyword evidence="8" id="KW-0418">Kinase</keyword>
<evidence type="ECO:0000256" key="7">
    <source>
        <dbReference type="ARBA" id="ARBA00022692"/>
    </source>
</evidence>
<dbReference type="PANTHER" id="PTHR30175">
    <property type="entry name" value="PHOSPHOTRANSFERASE SYSTEM TRANSPORT PROTEIN"/>
    <property type="match status" value="1"/>
</dbReference>
<evidence type="ECO:0000256" key="5">
    <source>
        <dbReference type="ARBA" id="ARBA00022679"/>
    </source>
</evidence>
<evidence type="ECO:0000256" key="10">
    <source>
        <dbReference type="ARBA" id="ARBA00023136"/>
    </source>
</evidence>
<feature type="transmembrane region" description="Helical" evidence="13">
    <location>
        <begin position="331"/>
        <end position="349"/>
    </location>
</feature>
<keyword evidence="9 13" id="KW-1133">Transmembrane helix</keyword>
<keyword evidence="18" id="KW-1185">Reference proteome</keyword>
<feature type="domain" description="PTS EIIB type-1" evidence="15">
    <location>
        <begin position="9"/>
        <end position="91"/>
    </location>
</feature>
<evidence type="ECO:0000256" key="1">
    <source>
        <dbReference type="ARBA" id="ARBA00004651"/>
    </source>
</evidence>
<evidence type="ECO:0000256" key="4">
    <source>
        <dbReference type="ARBA" id="ARBA00022597"/>
    </source>
</evidence>
<dbReference type="NCBIfam" id="TIGR01995">
    <property type="entry name" value="PTS-II-ABC-beta"/>
    <property type="match status" value="1"/>
</dbReference>
<evidence type="ECO:0000256" key="12">
    <source>
        <dbReference type="SAM" id="MobiDB-lite"/>
    </source>
</evidence>
<protein>
    <submittedName>
        <fullName evidence="17">PTS beta-glucoside transporter subunit EIIBCA</fullName>
    </submittedName>
</protein>
<gene>
    <name evidence="17" type="ORF">D5R93_04990</name>
</gene>
<feature type="transmembrane region" description="Helical" evidence="13">
    <location>
        <begin position="216"/>
        <end position="234"/>
    </location>
</feature>
<feature type="transmembrane region" description="Helical" evidence="13">
    <location>
        <begin position="150"/>
        <end position="169"/>
    </location>
</feature>
<evidence type="ECO:0000259" key="16">
    <source>
        <dbReference type="PROSITE" id="PS51103"/>
    </source>
</evidence>
<keyword evidence="2" id="KW-0813">Transport</keyword>
<keyword evidence="4" id="KW-0762">Sugar transport</keyword>
<dbReference type="InterPro" id="IPR018113">
    <property type="entry name" value="PTrfase_EIIB_Cys"/>
</dbReference>
<dbReference type="InterPro" id="IPR011055">
    <property type="entry name" value="Dup_hybrid_motif"/>
</dbReference>
<keyword evidence="5" id="KW-0808">Transferase</keyword>
<dbReference type="PROSITE" id="PS51103">
    <property type="entry name" value="PTS_EIIC_TYPE_1"/>
    <property type="match status" value="1"/>
</dbReference>
<evidence type="ECO:0000256" key="2">
    <source>
        <dbReference type="ARBA" id="ARBA00022448"/>
    </source>
</evidence>
<keyword evidence="10 13" id="KW-0472">Membrane</keyword>
<dbReference type="PROSITE" id="PS51093">
    <property type="entry name" value="PTS_EIIA_TYPE_1"/>
    <property type="match status" value="1"/>
</dbReference>
<keyword evidence="6" id="KW-0598">Phosphotransferase system</keyword>
<feature type="transmembrane region" description="Helical" evidence="13">
    <location>
        <begin position="387"/>
        <end position="411"/>
    </location>
</feature>
<dbReference type="InterPro" id="IPR036878">
    <property type="entry name" value="Glu_permease_IIB"/>
</dbReference>
<feature type="region of interest" description="Disordered" evidence="12">
    <location>
        <begin position="656"/>
        <end position="683"/>
    </location>
</feature>
<evidence type="ECO:0000256" key="9">
    <source>
        <dbReference type="ARBA" id="ARBA00022989"/>
    </source>
</evidence>
<dbReference type="NCBIfam" id="TIGR00830">
    <property type="entry name" value="PTBA"/>
    <property type="match status" value="1"/>
</dbReference>
<evidence type="ECO:0000259" key="15">
    <source>
        <dbReference type="PROSITE" id="PS51098"/>
    </source>
</evidence>
<dbReference type="Gene3D" id="2.70.70.10">
    <property type="entry name" value="Glucose Permease (Domain IIA)"/>
    <property type="match status" value="1"/>
</dbReference>
<feature type="domain" description="PTS EIIC type-1" evidence="16">
    <location>
        <begin position="108"/>
        <end position="465"/>
    </location>
</feature>
<dbReference type="PANTHER" id="PTHR30175:SF1">
    <property type="entry name" value="PTS SYSTEM ARBUTIN-, CELLOBIOSE-, AND SALICIN-SPECIFIC EIIBC COMPONENT-RELATED"/>
    <property type="match status" value="1"/>
</dbReference>
<dbReference type="Pfam" id="PF00367">
    <property type="entry name" value="PTS_EIIB"/>
    <property type="match status" value="1"/>
</dbReference>
<dbReference type="SUPFAM" id="SSF51261">
    <property type="entry name" value="Duplicated hybrid motif"/>
    <property type="match status" value="1"/>
</dbReference>
<dbReference type="Gene3D" id="3.30.1360.60">
    <property type="entry name" value="Glucose permease domain IIB"/>
    <property type="match status" value="1"/>
</dbReference>
<dbReference type="PROSITE" id="PS51098">
    <property type="entry name" value="PTS_EIIB_TYPE_1"/>
    <property type="match status" value="1"/>
</dbReference>
<dbReference type="Pfam" id="PF00358">
    <property type="entry name" value="PTS_EIIA_1"/>
    <property type="match status" value="1"/>
</dbReference>
<evidence type="ECO:0000256" key="3">
    <source>
        <dbReference type="ARBA" id="ARBA00022475"/>
    </source>
</evidence>
<feature type="transmembrane region" description="Helical" evidence="13">
    <location>
        <begin position="113"/>
        <end position="138"/>
    </location>
</feature>
<feature type="compositionally biased region" description="Low complexity" evidence="12">
    <location>
        <begin position="668"/>
        <end position="683"/>
    </location>
</feature>
<comment type="subcellular location">
    <subcellularLocation>
        <location evidence="1">Cell membrane</location>
        <topology evidence="1">Multi-pass membrane protein</topology>
    </subcellularLocation>
</comment>
<organism evidence="17 18">
    <name type="scientific">Actinomyces lilanjuaniae</name>
    <dbReference type="NCBI Taxonomy" id="2321394"/>
    <lineage>
        <taxon>Bacteria</taxon>
        <taxon>Bacillati</taxon>
        <taxon>Actinomycetota</taxon>
        <taxon>Actinomycetes</taxon>
        <taxon>Actinomycetales</taxon>
        <taxon>Actinomycetaceae</taxon>
        <taxon>Actinomyces</taxon>
    </lineage>
</organism>
<dbReference type="InterPro" id="IPR050558">
    <property type="entry name" value="PTS_Sugar-Specific_Components"/>
</dbReference>
<dbReference type="EMBL" id="CP032514">
    <property type="protein sequence ID" value="AYD89573.1"/>
    <property type="molecule type" value="Genomic_DNA"/>
</dbReference>
<keyword evidence="3" id="KW-1003">Cell membrane</keyword>
<dbReference type="CDD" id="cd00212">
    <property type="entry name" value="PTS_IIB_glc"/>
    <property type="match status" value="1"/>
</dbReference>
<evidence type="ECO:0000313" key="18">
    <source>
        <dbReference type="Proteomes" id="UP000273001"/>
    </source>
</evidence>
<evidence type="ECO:0000259" key="14">
    <source>
        <dbReference type="PROSITE" id="PS51093"/>
    </source>
</evidence>
<evidence type="ECO:0000256" key="6">
    <source>
        <dbReference type="ARBA" id="ARBA00022683"/>
    </source>
</evidence>
<accession>A0ABM6Z395</accession>